<dbReference type="GO" id="GO:0043565">
    <property type="term" value="F:sequence-specific DNA binding"/>
    <property type="evidence" value="ECO:0007669"/>
    <property type="project" value="TreeGrafter"/>
</dbReference>
<accession>A0A450TEG3</accession>
<gene>
    <name evidence="1" type="ORF">BECKDK2373C_GA0170839_11297</name>
</gene>
<dbReference type="SUPFAM" id="SSF143422">
    <property type="entry name" value="Transposase IS200-like"/>
    <property type="match status" value="1"/>
</dbReference>
<dbReference type="InterPro" id="IPR052715">
    <property type="entry name" value="RAYT_transposase"/>
</dbReference>
<evidence type="ECO:0000313" key="1">
    <source>
        <dbReference type="EMBL" id="VFJ65368.1"/>
    </source>
</evidence>
<organism evidence="1">
    <name type="scientific">Candidatus Kentrum sp. DK</name>
    <dbReference type="NCBI Taxonomy" id="2126562"/>
    <lineage>
        <taxon>Bacteria</taxon>
        <taxon>Pseudomonadati</taxon>
        <taxon>Pseudomonadota</taxon>
        <taxon>Gammaproteobacteria</taxon>
        <taxon>Candidatus Kentrum</taxon>
    </lineage>
</organism>
<name>A0A450TEG3_9GAMM</name>
<evidence type="ECO:0008006" key="2">
    <source>
        <dbReference type="Google" id="ProtNLM"/>
    </source>
</evidence>
<dbReference type="PANTHER" id="PTHR36966">
    <property type="entry name" value="REP-ASSOCIATED TYROSINE TRANSPOSASE"/>
    <property type="match status" value="1"/>
</dbReference>
<dbReference type="InterPro" id="IPR036515">
    <property type="entry name" value="Transposase_17_sf"/>
</dbReference>
<sequence length="213" mass="24060">MPCPYGMPTAIGIHSVPPRSEPGYPDADVWPDSSDVLHVSWARHAVPLRCHKIRADLNQMTTPNQYDPEQHHRRSIRLKGYDYSWPGAYFITVCVHDKKCLLGKVVDGEMISNRYGRVVAECWRGIPAHFVGVTLDQWVIMPNHMHGIIMLATQPTYAVGARGMPCPWSMPPIRPTPRPNISLSPHDKSCCIARIPQACHLTAIRNKLHDVYQ</sequence>
<dbReference type="GO" id="GO:0006313">
    <property type="term" value="P:DNA transposition"/>
    <property type="evidence" value="ECO:0007669"/>
    <property type="project" value="InterPro"/>
</dbReference>
<dbReference type="GO" id="GO:0004803">
    <property type="term" value="F:transposase activity"/>
    <property type="evidence" value="ECO:0007669"/>
    <property type="project" value="InterPro"/>
</dbReference>
<dbReference type="Gene3D" id="3.30.70.1290">
    <property type="entry name" value="Transposase IS200-like"/>
    <property type="match status" value="1"/>
</dbReference>
<reference evidence="1" key="1">
    <citation type="submission" date="2019-02" db="EMBL/GenBank/DDBJ databases">
        <authorList>
            <person name="Gruber-Vodicka R. H."/>
            <person name="Seah K. B. B."/>
        </authorList>
    </citation>
    <scope>NUCLEOTIDE SEQUENCE</scope>
    <source>
        <strain evidence="1">BECK_DK161</strain>
    </source>
</reference>
<protein>
    <recommendedName>
        <fullName evidence="2">Transposase IS200-like domain-containing protein</fullName>
    </recommendedName>
</protein>
<dbReference type="PANTHER" id="PTHR36966:SF1">
    <property type="entry name" value="REP-ASSOCIATED TYROSINE TRANSPOSASE"/>
    <property type="match status" value="1"/>
</dbReference>
<dbReference type="EMBL" id="CAADEY010000129">
    <property type="protein sequence ID" value="VFJ65368.1"/>
    <property type="molecule type" value="Genomic_DNA"/>
</dbReference>
<dbReference type="AlphaFoldDB" id="A0A450TEG3"/>
<proteinExistence type="predicted"/>